<name>A0A562I0U4_9GAMM</name>
<feature type="domain" description="Peptidoglycan binding-like" evidence="2">
    <location>
        <begin position="312"/>
        <end position="364"/>
    </location>
</feature>
<feature type="compositionally biased region" description="Low complexity" evidence="1">
    <location>
        <begin position="43"/>
        <end position="56"/>
    </location>
</feature>
<organism evidence="3 4">
    <name type="scientific">Azomonas agilis</name>
    <dbReference type="NCBI Taxonomy" id="116849"/>
    <lineage>
        <taxon>Bacteria</taxon>
        <taxon>Pseudomonadati</taxon>
        <taxon>Pseudomonadota</taxon>
        <taxon>Gammaproteobacteria</taxon>
        <taxon>Pseudomonadales</taxon>
        <taxon>Pseudomonadaceae</taxon>
        <taxon>Azomonas</taxon>
    </lineage>
</organism>
<gene>
    <name evidence="3" type="ORF">LX59_02014</name>
</gene>
<dbReference type="InterPro" id="IPR036366">
    <property type="entry name" value="PGBDSf"/>
</dbReference>
<proteinExistence type="predicted"/>
<reference evidence="3 4" key="1">
    <citation type="submission" date="2019-07" db="EMBL/GenBank/DDBJ databases">
        <title>Genomic Encyclopedia of Type Strains, Phase I: the one thousand microbial genomes (KMG-I) project.</title>
        <authorList>
            <person name="Kyrpides N."/>
        </authorList>
    </citation>
    <scope>NUCLEOTIDE SEQUENCE [LARGE SCALE GENOMIC DNA]</scope>
    <source>
        <strain evidence="3 4">DSM 375</strain>
    </source>
</reference>
<dbReference type="PROSITE" id="PS51257">
    <property type="entry name" value="PROKAR_LIPOPROTEIN"/>
    <property type="match status" value="1"/>
</dbReference>
<feature type="compositionally biased region" description="Polar residues" evidence="1">
    <location>
        <begin position="57"/>
        <end position="85"/>
    </location>
</feature>
<dbReference type="Gene3D" id="1.10.101.10">
    <property type="entry name" value="PGBD-like superfamily/PGBD"/>
    <property type="match status" value="1"/>
</dbReference>
<dbReference type="Pfam" id="PF01471">
    <property type="entry name" value="PG_binding_1"/>
    <property type="match status" value="1"/>
</dbReference>
<dbReference type="RefSeq" id="WP_144571720.1">
    <property type="nucleotide sequence ID" value="NZ_VLKG01000007.1"/>
</dbReference>
<evidence type="ECO:0000313" key="4">
    <source>
        <dbReference type="Proteomes" id="UP000319627"/>
    </source>
</evidence>
<sequence length="368" mass="40220">MRYHSLIGLSLFVAVGSGCSTLSSDPQPTTKEEPGLVQENAIPSSPSHPSSYSDYSKTSGNWAPPASNYSPPTSSASMGSDSSPTIRPGQCWVHSQIKPRKVESAVEITIKDSTAKISVTPAEIRQGYRQVVTREGTKTYRIEPATYKSVSERVQVRPEMTRFVVVPAVYETQQKTVVVEEAKTVLEACQTAGTRYAKNTGASGYCAREIPAKEKTVNVQALVQPETTRVDFEPALYKEVTRWVVDQPARAVEVSLAPSVADVPVQEVVRPEQTRQTLLPAITQELNVTRFEGSSQMVSRQAVCNADITPELIHRVQQSLIEHGYQPGRPDGLLGERTVSALADYQTENGLAVGALTFETLDHLGIRY</sequence>
<dbReference type="EMBL" id="VLKG01000007">
    <property type="protein sequence ID" value="TWH64669.1"/>
    <property type="molecule type" value="Genomic_DNA"/>
</dbReference>
<dbReference type="InterPro" id="IPR002477">
    <property type="entry name" value="Peptidoglycan-bd-like"/>
</dbReference>
<dbReference type="AlphaFoldDB" id="A0A562I0U4"/>
<dbReference type="OrthoDB" id="5622735at2"/>
<feature type="region of interest" description="Disordered" evidence="1">
    <location>
        <begin position="20"/>
        <end position="91"/>
    </location>
</feature>
<dbReference type="InterPro" id="IPR036365">
    <property type="entry name" value="PGBD-like_sf"/>
</dbReference>
<evidence type="ECO:0000313" key="3">
    <source>
        <dbReference type="EMBL" id="TWH64669.1"/>
    </source>
</evidence>
<protein>
    <submittedName>
        <fullName evidence="3">Putative peptidoglycan binding protein</fullName>
    </submittedName>
</protein>
<dbReference type="Proteomes" id="UP000319627">
    <property type="component" value="Unassembled WGS sequence"/>
</dbReference>
<keyword evidence="4" id="KW-1185">Reference proteome</keyword>
<evidence type="ECO:0000256" key="1">
    <source>
        <dbReference type="SAM" id="MobiDB-lite"/>
    </source>
</evidence>
<accession>A0A562I0U4</accession>
<dbReference type="SUPFAM" id="SSF47090">
    <property type="entry name" value="PGBD-like"/>
    <property type="match status" value="1"/>
</dbReference>
<comment type="caution">
    <text evidence="3">The sequence shown here is derived from an EMBL/GenBank/DDBJ whole genome shotgun (WGS) entry which is preliminary data.</text>
</comment>
<evidence type="ECO:0000259" key="2">
    <source>
        <dbReference type="Pfam" id="PF01471"/>
    </source>
</evidence>
<feature type="compositionally biased region" description="Polar residues" evidence="1">
    <location>
        <begin position="20"/>
        <end position="29"/>
    </location>
</feature>